<gene>
    <name evidence="1" type="ORF">FKW44_006627</name>
</gene>
<dbReference type="AlphaFoldDB" id="A0A7T8KDL0"/>
<accession>A0A7T8KDL0</accession>
<name>A0A7T8KDL0_CALRO</name>
<sequence length="49" mass="5538">MTSYPPNGNVAIATLQGLLSVQHFRLCVWTVDGQETIREDKNILILRLI</sequence>
<keyword evidence="2" id="KW-1185">Reference proteome</keyword>
<dbReference type="EMBL" id="CP045893">
    <property type="protein sequence ID" value="QQP53965.1"/>
    <property type="molecule type" value="Genomic_DNA"/>
</dbReference>
<reference evidence="2" key="1">
    <citation type="submission" date="2021-01" db="EMBL/GenBank/DDBJ databases">
        <title>Caligus Genome Assembly.</title>
        <authorList>
            <person name="Gallardo-Escarate C."/>
        </authorList>
    </citation>
    <scope>NUCLEOTIDE SEQUENCE [LARGE SCALE GENOMIC DNA]</scope>
</reference>
<evidence type="ECO:0000313" key="1">
    <source>
        <dbReference type="EMBL" id="QQP53965.1"/>
    </source>
</evidence>
<proteinExistence type="predicted"/>
<dbReference type="Proteomes" id="UP000595437">
    <property type="component" value="Chromosome 4"/>
</dbReference>
<evidence type="ECO:0000313" key="2">
    <source>
        <dbReference type="Proteomes" id="UP000595437"/>
    </source>
</evidence>
<protein>
    <submittedName>
        <fullName evidence="1">Uncharacterized protein</fullName>
    </submittedName>
</protein>
<organism evidence="1 2">
    <name type="scientific">Caligus rogercresseyi</name>
    <name type="common">Sea louse</name>
    <dbReference type="NCBI Taxonomy" id="217165"/>
    <lineage>
        <taxon>Eukaryota</taxon>
        <taxon>Metazoa</taxon>
        <taxon>Ecdysozoa</taxon>
        <taxon>Arthropoda</taxon>
        <taxon>Crustacea</taxon>
        <taxon>Multicrustacea</taxon>
        <taxon>Hexanauplia</taxon>
        <taxon>Copepoda</taxon>
        <taxon>Siphonostomatoida</taxon>
        <taxon>Caligidae</taxon>
        <taxon>Caligus</taxon>
    </lineage>
</organism>